<comment type="caution">
    <text evidence="3">The sequence shown here is derived from an EMBL/GenBank/DDBJ whole genome shotgun (WGS) entry which is preliminary data.</text>
</comment>
<feature type="domain" description="DUF4440" evidence="2">
    <location>
        <begin position="48"/>
        <end position="155"/>
    </location>
</feature>
<dbReference type="PROSITE" id="PS51257">
    <property type="entry name" value="PROKAR_LIPOPROTEIN"/>
    <property type="match status" value="1"/>
</dbReference>
<evidence type="ECO:0000256" key="1">
    <source>
        <dbReference type="SAM" id="SignalP"/>
    </source>
</evidence>
<evidence type="ECO:0000313" key="3">
    <source>
        <dbReference type="EMBL" id="MFD1314637.1"/>
    </source>
</evidence>
<gene>
    <name evidence="3" type="ORF">ACFQ39_03335</name>
</gene>
<keyword evidence="1" id="KW-0732">Signal</keyword>
<sequence length="167" mass="17994">MRHTALCLCLCALIAGCGAPAKETPVETVVEVVPEIVKPDLGKIKAEIQALETAWAEADNARDTNTLLGFYGDDAISMSNNAPSVVGKEALTKEIESNMAERVAGNTVVYTTLEVFGNEEVATEIGTSTTKDATGKIVSTGKYMAVWERRNGKYVCIRDIYNSDTKE</sequence>
<dbReference type="InterPro" id="IPR027843">
    <property type="entry name" value="DUF4440"/>
</dbReference>
<dbReference type="Gene3D" id="3.10.450.50">
    <property type="match status" value="1"/>
</dbReference>
<dbReference type="EMBL" id="JBHTMY010000002">
    <property type="protein sequence ID" value="MFD1314637.1"/>
    <property type="molecule type" value="Genomic_DNA"/>
</dbReference>
<feature type="chain" id="PRO_5046990941" evidence="1">
    <location>
        <begin position="22"/>
        <end position="167"/>
    </location>
</feature>
<proteinExistence type="predicted"/>
<dbReference type="RefSeq" id="WP_377176433.1">
    <property type="nucleotide sequence ID" value="NZ_JBHTMY010000002.1"/>
</dbReference>
<keyword evidence="4" id="KW-1185">Reference proteome</keyword>
<name>A0ABW3XYJ1_9FLAO</name>
<evidence type="ECO:0000313" key="4">
    <source>
        <dbReference type="Proteomes" id="UP001597201"/>
    </source>
</evidence>
<dbReference type="InterPro" id="IPR032710">
    <property type="entry name" value="NTF2-like_dom_sf"/>
</dbReference>
<feature type="signal peptide" evidence="1">
    <location>
        <begin position="1"/>
        <end position="21"/>
    </location>
</feature>
<evidence type="ECO:0000259" key="2">
    <source>
        <dbReference type="Pfam" id="PF14534"/>
    </source>
</evidence>
<organism evidence="3 4">
    <name type="scientific">Namhaeicola litoreus</name>
    <dbReference type="NCBI Taxonomy" id="1052145"/>
    <lineage>
        <taxon>Bacteria</taxon>
        <taxon>Pseudomonadati</taxon>
        <taxon>Bacteroidota</taxon>
        <taxon>Flavobacteriia</taxon>
        <taxon>Flavobacteriales</taxon>
        <taxon>Flavobacteriaceae</taxon>
        <taxon>Namhaeicola</taxon>
    </lineage>
</organism>
<protein>
    <submittedName>
        <fullName evidence="3">YybH family protein</fullName>
    </submittedName>
</protein>
<reference evidence="4" key="1">
    <citation type="journal article" date="2019" name="Int. J. Syst. Evol. Microbiol.">
        <title>The Global Catalogue of Microorganisms (GCM) 10K type strain sequencing project: providing services to taxonomists for standard genome sequencing and annotation.</title>
        <authorList>
            <consortium name="The Broad Institute Genomics Platform"/>
            <consortium name="The Broad Institute Genome Sequencing Center for Infectious Disease"/>
            <person name="Wu L."/>
            <person name="Ma J."/>
        </authorList>
    </citation>
    <scope>NUCLEOTIDE SEQUENCE [LARGE SCALE GENOMIC DNA]</scope>
    <source>
        <strain evidence="4">CCUG 61485</strain>
    </source>
</reference>
<dbReference type="Proteomes" id="UP001597201">
    <property type="component" value="Unassembled WGS sequence"/>
</dbReference>
<dbReference type="SUPFAM" id="SSF54427">
    <property type="entry name" value="NTF2-like"/>
    <property type="match status" value="1"/>
</dbReference>
<accession>A0ABW3XYJ1</accession>
<dbReference type="Pfam" id="PF14534">
    <property type="entry name" value="DUF4440"/>
    <property type="match status" value="1"/>
</dbReference>